<accession>A0A0A1FEA1</accession>
<keyword evidence="2" id="KW-1185">Reference proteome</keyword>
<name>A0A0A1FEA1_9BURK</name>
<dbReference type="EMBL" id="CP009962">
    <property type="protein sequence ID" value="AIY41182.1"/>
    <property type="molecule type" value="Genomic_DNA"/>
</dbReference>
<proteinExistence type="predicted"/>
<dbReference type="KEGG" id="care:LT85_2024"/>
<evidence type="ECO:0000313" key="2">
    <source>
        <dbReference type="Proteomes" id="UP000030302"/>
    </source>
</evidence>
<dbReference type="HOGENOM" id="CLU_3060421_0_0_4"/>
<dbReference type="Proteomes" id="UP000030302">
    <property type="component" value="Chromosome"/>
</dbReference>
<organism evidence="1 2">
    <name type="scientific">Collimonas arenae</name>
    <dbReference type="NCBI Taxonomy" id="279058"/>
    <lineage>
        <taxon>Bacteria</taxon>
        <taxon>Pseudomonadati</taxon>
        <taxon>Pseudomonadota</taxon>
        <taxon>Betaproteobacteria</taxon>
        <taxon>Burkholderiales</taxon>
        <taxon>Oxalobacteraceae</taxon>
        <taxon>Collimonas</taxon>
    </lineage>
</organism>
<dbReference type="AlphaFoldDB" id="A0A0A1FEA1"/>
<evidence type="ECO:0000313" key="1">
    <source>
        <dbReference type="EMBL" id="AIY41182.1"/>
    </source>
</evidence>
<sequence>MATRLLADQTQFLHQSVDFEATNHDTIFSHHAYDAAATSRTSALNKQFMNAAT</sequence>
<reference evidence="2" key="1">
    <citation type="journal article" date="2014" name="Soil Biol. Biochem.">
        <title>Structure and function of bacterial communities in ageing soils: Insights from the Mendocino ecological staircase.</title>
        <authorList>
            <person name="Uroz S."/>
            <person name="Tech J.J."/>
            <person name="Sawaya N.A."/>
            <person name="Frey-Klett P."/>
            <person name="Leveau J.H.J."/>
        </authorList>
    </citation>
    <scope>NUCLEOTIDE SEQUENCE [LARGE SCALE GENOMIC DNA]</scope>
    <source>
        <strain evidence="2">Cal35</strain>
    </source>
</reference>
<protein>
    <submittedName>
        <fullName evidence="1">Uncharacterized protein</fullName>
    </submittedName>
</protein>
<gene>
    <name evidence="1" type="ORF">LT85_2024</name>
</gene>